<evidence type="ECO:0000256" key="1">
    <source>
        <dbReference type="ARBA" id="ARBA00004240"/>
    </source>
</evidence>
<organism evidence="8 9">
    <name type="scientific">Theileria parva</name>
    <name type="common">East coast fever infection agent</name>
    <dbReference type="NCBI Taxonomy" id="5875"/>
    <lineage>
        <taxon>Eukaryota</taxon>
        <taxon>Sar</taxon>
        <taxon>Alveolata</taxon>
        <taxon>Apicomplexa</taxon>
        <taxon>Aconoidasida</taxon>
        <taxon>Piroplasmida</taxon>
        <taxon>Theileriidae</taxon>
        <taxon>Theileria</taxon>
    </lineage>
</organism>
<dbReference type="PIRSF" id="PIRSF017479">
    <property type="entry name" value="TRAPP_I_complex_Trs31"/>
    <property type="match status" value="1"/>
</dbReference>
<dbReference type="GeneID" id="3501474"/>
<keyword evidence="3 7" id="KW-0813">Transport</keyword>
<dbReference type="VEuPathDB" id="PiroplasmaDB:TpMuguga_02g00612"/>
<dbReference type="EMBL" id="AAGK01000002">
    <property type="protein sequence ID" value="EAN32895.1"/>
    <property type="molecule type" value="Genomic_DNA"/>
</dbReference>
<name>Q4N4M8_THEPA</name>
<proteinExistence type="inferred from homology"/>
<keyword evidence="6 7" id="KW-0333">Golgi apparatus</keyword>
<keyword evidence="4 7" id="KW-0256">Endoplasmic reticulum</keyword>
<dbReference type="PANTHER" id="PTHR20902:SF0">
    <property type="entry name" value="TRAFFICKING PROTEIN PARTICLE COMPLEX SUBUNIT 5"/>
    <property type="match status" value="1"/>
</dbReference>
<dbReference type="InterPro" id="IPR024096">
    <property type="entry name" value="NO_sig/Golgi_transp_ligand-bd"/>
</dbReference>
<dbReference type="OMA" id="VCLLNEY"/>
<dbReference type="GO" id="GO:1990070">
    <property type="term" value="C:TRAPPI protein complex"/>
    <property type="evidence" value="ECO:0007669"/>
    <property type="project" value="TreeGrafter"/>
</dbReference>
<dbReference type="GO" id="GO:0005783">
    <property type="term" value="C:endoplasmic reticulum"/>
    <property type="evidence" value="ECO:0007669"/>
    <property type="project" value="UniProtKB-SubCell"/>
</dbReference>
<gene>
    <name evidence="8" type="ordered locus">TP02_0612</name>
</gene>
<keyword evidence="5 7" id="KW-0931">ER-Golgi transport</keyword>
<dbReference type="Pfam" id="PF04051">
    <property type="entry name" value="TRAPP"/>
    <property type="match status" value="1"/>
</dbReference>
<dbReference type="GO" id="GO:0006888">
    <property type="term" value="P:endoplasmic reticulum to Golgi vesicle-mediated transport"/>
    <property type="evidence" value="ECO:0007669"/>
    <property type="project" value="TreeGrafter"/>
</dbReference>
<evidence type="ECO:0000256" key="2">
    <source>
        <dbReference type="ARBA" id="ARBA00006218"/>
    </source>
</evidence>
<dbReference type="FunCoup" id="Q4N4M8">
    <property type="interactions" value="81"/>
</dbReference>
<evidence type="ECO:0000256" key="5">
    <source>
        <dbReference type="ARBA" id="ARBA00022892"/>
    </source>
</evidence>
<dbReference type="eggNOG" id="KOG3315">
    <property type="taxonomic scope" value="Eukaryota"/>
</dbReference>
<evidence type="ECO:0000256" key="6">
    <source>
        <dbReference type="ARBA" id="ARBA00023034"/>
    </source>
</evidence>
<dbReference type="InParanoid" id="Q4N4M8"/>
<comment type="caution">
    <text evidence="8">The sequence shown here is derived from an EMBL/GenBank/DDBJ whole genome shotgun (WGS) entry which is preliminary data.</text>
</comment>
<dbReference type="STRING" id="5875.Q4N4M8"/>
<sequence>MDELRSRNILEQPLIKQKSKVSLSAYSFLFSEIVQYSLTNSSKDLPFTQILSGMGVEIGNRILDYLTVREKITTRFTNIVSLLTFISTTVWKYLFNHHCLLLKERDDNKEYMLNDREFQITKYISMPKELQYMSCGSFIGGIVQGILTSAKFNVTVSAHDVVDESNRKSLTILVQAIK</sequence>
<evidence type="ECO:0000256" key="3">
    <source>
        <dbReference type="ARBA" id="ARBA00022448"/>
    </source>
</evidence>
<dbReference type="KEGG" id="tpv:TP02_0612"/>
<comment type="subcellular location">
    <subcellularLocation>
        <location evidence="1">Endoplasmic reticulum</location>
    </subcellularLocation>
    <subcellularLocation>
        <location evidence="7">Golgi apparatus</location>
        <location evidence="7">cis-Golgi network</location>
    </subcellularLocation>
</comment>
<dbReference type="Gene3D" id="3.30.1380.20">
    <property type="entry name" value="Trafficking protein particle complex subunit 3"/>
    <property type="match status" value="1"/>
</dbReference>
<dbReference type="AlphaFoldDB" id="Q4N4M8"/>
<dbReference type="PANTHER" id="PTHR20902">
    <property type="entry name" value="41-2 PROTEIN ANTIGEN-RELATED"/>
    <property type="match status" value="1"/>
</dbReference>
<dbReference type="CDD" id="cd14943">
    <property type="entry name" value="TRAPPC5_Trs31"/>
    <property type="match status" value="1"/>
</dbReference>
<dbReference type="InterPro" id="IPR016696">
    <property type="entry name" value="TRAPP-I_su5"/>
</dbReference>
<comment type="similarity">
    <text evidence="2 7">Belongs to the TRAPP small subunits family. BET3 subfamily.</text>
</comment>
<accession>Q4N4M8</accession>
<dbReference type="Proteomes" id="UP000001949">
    <property type="component" value="Unassembled WGS sequence"/>
</dbReference>
<dbReference type="SUPFAM" id="SSF111126">
    <property type="entry name" value="Ligand-binding domain in the NO signalling and Golgi transport"/>
    <property type="match status" value="1"/>
</dbReference>
<dbReference type="InterPro" id="IPR007194">
    <property type="entry name" value="TRAPP_component"/>
</dbReference>
<keyword evidence="9" id="KW-1185">Reference proteome</keyword>
<dbReference type="GO" id="GO:1990072">
    <property type="term" value="C:TRAPPIII protein complex"/>
    <property type="evidence" value="ECO:0007669"/>
    <property type="project" value="TreeGrafter"/>
</dbReference>
<evidence type="ECO:0000256" key="4">
    <source>
        <dbReference type="ARBA" id="ARBA00022824"/>
    </source>
</evidence>
<evidence type="ECO:0000313" key="9">
    <source>
        <dbReference type="Proteomes" id="UP000001949"/>
    </source>
</evidence>
<protein>
    <recommendedName>
        <fullName evidence="7">Trafficking protein particle complex subunit</fullName>
    </recommendedName>
</protein>
<evidence type="ECO:0000313" key="8">
    <source>
        <dbReference type="EMBL" id="EAN32895.1"/>
    </source>
</evidence>
<reference evidence="8 9" key="1">
    <citation type="journal article" date="2005" name="Science">
        <title>Genome sequence of Theileria parva, a bovine pathogen that transforms lymphocytes.</title>
        <authorList>
            <person name="Gardner M.J."/>
            <person name="Bishop R."/>
            <person name="Shah T."/>
            <person name="de Villiers E.P."/>
            <person name="Carlton J.M."/>
            <person name="Hall N."/>
            <person name="Ren Q."/>
            <person name="Paulsen I.T."/>
            <person name="Pain A."/>
            <person name="Berriman M."/>
            <person name="Wilson R.J.M."/>
            <person name="Sato S."/>
            <person name="Ralph S.A."/>
            <person name="Mann D.J."/>
            <person name="Xiong Z."/>
            <person name="Shallom S.J."/>
            <person name="Weidman J."/>
            <person name="Jiang L."/>
            <person name="Lynn J."/>
            <person name="Weaver B."/>
            <person name="Shoaibi A."/>
            <person name="Domingo A.R."/>
            <person name="Wasawo D."/>
            <person name="Crabtree J."/>
            <person name="Wortman J.R."/>
            <person name="Haas B."/>
            <person name="Angiuoli S.V."/>
            <person name="Creasy T.H."/>
            <person name="Lu C."/>
            <person name="Suh B."/>
            <person name="Silva J.C."/>
            <person name="Utterback T.R."/>
            <person name="Feldblyum T.V."/>
            <person name="Pertea M."/>
            <person name="Allen J."/>
            <person name="Nierman W.C."/>
            <person name="Taracha E.L.N."/>
            <person name="Salzberg S.L."/>
            <person name="White O.R."/>
            <person name="Fitzhugh H.A."/>
            <person name="Morzaria S."/>
            <person name="Venter J.C."/>
            <person name="Fraser C.M."/>
            <person name="Nene V."/>
        </authorList>
    </citation>
    <scope>NUCLEOTIDE SEQUENCE [LARGE SCALE GENOMIC DNA]</scope>
    <source>
        <strain evidence="8 9">Muguga</strain>
    </source>
</reference>
<comment type="subunit">
    <text evidence="7">Part of the multisubunit TRAPP (transport protein particle) complex.</text>
</comment>
<dbReference type="GO" id="GO:1990071">
    <property type="term" value="C:TRAPPII protein complex"/>
    <property type="evidence" value="ECO:0007669"/>
    <property type="project" value="TreeGrafter"/>
</dbReference>
<evidence type="ECO:0000256" key="7">
    <source>
        <dbReference type="PIRNR" id="PIRNR017479"/>
    </source>
</evidence>